<dbReference type="InterPro" id="IPR043709">
    <property type="entry name" value="DUF5649"/>
</dbReference>
<organism evidence="1">
    <name type="scientific">hydrothermal vent metagenome</name>
    <dbReference type="NCBI Taxonomy" id="652676"/>
    <lineage>
        <taxon>unclassified sequences</taxon>
        <taxon>metagenomes</taxon>
        <taxon>ecological metagenomes</taxon>
    </lineage>
</organism>
<reference evidence="1" key="1">
    <citation type="submission" date="2018-06" db="EMBL/GenBank/DDBJ databases">
        <authorList>
            <person name="Zhirakovskaya E."/>
        </authorList>
    </citation>
    <scope>NUCLEOTIDE SEQUENCE</scope>
</reference>
<sequence>FNAIPVEINNGAIVTLADANNLTVNINNNSVTRIATNTGGDAIINDMDSNGTVLGAMTVGGNLDVNAAGSITTAGIVSINNNGTGNGDGISRFAVPDGSSILLTNNNNLNGTLNFIANTGQIANVSVVNNNAFNFQNGLNITGDLNLRTLNQNLTLNSFSLGSSGTLTLTADNGDIIQNNAINHSGATILSASGNIFDPVVANNPVNNLANVQINNAATASINNGTNAIILNGVTANDLNMIAQGGIQDDITQTNAIAVTNTATFDAGSNALTLNNNTHRFNNVQITAAGNVQINETDNINIAGNMASLSVTSGLDGNSSTISNMVDSSLSVSGATNLILENGGSIDLANFTGALQNNLQSIINIAATTGSISDALIRNTSDIQLGSLNLSNNLNLNSNGNILQTGNFIVNGTSTLQANNITLTQNNNFVGDVTITNGNVVQLNDTAGDINIIAANTIDLTLSAVGAVGIEGELNNLNITTNTNNIQNTAALLVSNNTTLDAGATGNINFQNNPVNLQNVNITQANNVQINDADNLNITSANVNNTMDITAAGAVSVNGTINTLNVNTNNAITLSGVLANLNAITTSGGIQNGASGLSVSGNSLFDASSSDINLNHAANDFNNLQIVSAQDVTLSDTSGIVLQNINSRDFNLTTSGNVTQSAGTRIVSTRAANINAGNANILLEENNLFNTLGLTANTASIVNGQALTITDSVLADSLTVTSNNGNLFINQLVATNNINLNADNALVDINGDDIANIIANTARLSAANGIGMNSSIDTQVAVLDATNRNNGDINIKNTGGDITLNNIFNGATDTGNFNFESTNDVMINRIELQQNLIEEFFSNGTGTVNIFTADGSFLGLGDADINNPDITATNLRAIGFRGTLGTIQRPLVLDISGKVEIIMRASLDPVYVAPIPAPQDIRDESILQFTSFNILSTINGITLTEVENLLDIDPAIFTDIRHYVVSEAPVLLPRDQRFEDGFTDEEDDEFFRKVTGDQPLNSN</sequence>
<protein>
    <submittedName>
        <fullName evidence="1">Uncharacterized protein</fullName>
    </submittedName>
</protein>
<name>A0A3B0XRQ6_9ZZZZ</name>
<feature type="non-terminal residue" evidence="1">
    <location>
        <position position="1"/>
    </location>
</feature>
<evidence type="ECO:0000313" key="1">
    <source>
        <dbReference type="EMBL" id="VAW65882.1"/>
    </source>
</evidence>
<accession>A0A3B0XRQ6</accession>
<dbReference type="Pfam" id="PF18886">
    <property type="entry name" value="DUF5649"/>
    <property type="match status" value="5"/>
</dbReference>
<proteinExistence type="predicted"/>
<gene>
    <name evidence="1" type="ORF">MNBD_GAMMA08-3064</name>
</gene>
<dbReference type="AlphaFoldDB" id="A0A3B0XRQ6"/>
<dbReference type="EMBL" id="UOFH01000331">
    <property type="protein sequence ID" value="VAW65882.1"/>
    <property type="molecule type" value="Genomic_DNA"/>
</dbReference>